<feature type="compositionally biased region" description="Polar residues" evidence="1">
    <location>
        <begin position="341"/>
        <end position="391"/>
    </location>
</feature>
<feature type="compositionally biased region" description="Polar residues" evidence="1">
    <location>
        <begin position="466"/>
        <end position="490"/>
    </location>
</feature>
<evidence type="ECO:0000313" key="3">
    <source>
        <dbReference type="Proteomes" id="UP000274822"/>
    </source>
</evidence>
<feature type="compositionally biased region" description="Basic and acidic residues" evidence="1">
    <location>
        <begin position="157"/>
        <end position="171"/>
    </location>
</feature>
<feature type="compositionally biased region" description="Pro residues" evidence="1">
    <location>
        <begin position="309"/>
        <end position="340"/>
    </location>
</feature>
<organism evidence="2 3">
    <name type="scientific">Jimgerdemannia flammicorona</name>
    <dbReference type="NCBI Taxonomy" id="994334"/>
    <lineage>
        <taxon>Eukaryota</taxon>
        <taxon>Fungi</taxon>
        <taxon>Fungi incertae sedis</taxon>
        <taxon>Mucoromycota</taxon>
        <taxon>Mucoromycotina</taxon>
        <taxon>Endogonomycetes</taxon>
        <taxon>Endogonales</taxon>
        <taxon>Endogonaceae</taxon>
        <taxon>Jimgerdemannia</taxon>
    </lineage>
</organism>
<protein>
    <submittedName>
        <fullName evidence="2">Uncharacterized protein</fullName>
    </submittedName>
</protein>
<dbReference type="EMBL" id="RBNJ01003610">
    <property type="protein sequence ID" value="RUS30740.1"/>
    <property type="molecule type" value="Genomic_DNA"/>
</dbReference>
<evidence type="ECO:0000256" key="1">
    <source>
        <dbReference type="SAM" id="MobiDB-lite"/>
    </source>
</evidence>
<feature type="compositionally biased region" description="Basic residues" evidence="1">
    <location>
        <begin position="81"/>
        <end position="90"/>
    </location>
</feature>
<feature type="compositionally biased region" description="Polar residues" evidence="1">
    <location>
        <begin position="174"/>
        <end position="188"/>
    </location>
</feature>
<feature type="compositionally biased region" description="Basic and acidic residues" evidence="1">
    <location>
        <begin position="440"/>
        <end position="449"/>
    </location>
</feature>
<name>A0A433QLU2_9FUNG</name>
<dbReference type="AlphaFoldDB" id="A0A433QLU2"/>
<feature type="region of interest" description="Disordered" evidence="1">
    <location>
        <begin position="1"/>
        <end position="398"/>
    </location>
</feature>
<feature type="compositionally biased region" description="Polar residues" evidence="1">
    <location>
        <begin position="139"/>
        <end position="153"/>
    </location>
</feature>
<dbReference type="Proteomes" id="UP000274822">
    <property type="component" value="Unassembled WGS sequence"/>
</dbReference>
<keyword evidence="3" id="KW-1185">Reference proteome</keyword>
<proteinExistence type="predicted"/>
<feature type="compositionally biased region" description="Basic and acidic residues" evidence="1">
    <location>
        <begin position="491"/>
        <end position="504"/>
    </location>
</feature>
<reference evidence="2 3" key="1">
    <citation type="journal article" date="2018" name="New Phytol.">
        <title>Phylogenomics of Endogonaceae and evolution of mycorrhizas within Mucoromycota.</title>
        <authorList>
            <person name="Chang Y."/>
            <person name="Desiro A."/>
            <person name="Na H."/>
            <person name="Sandor L."/>
            <person name="Lipzen A."/>
            <person name="Clum A."/>
            <person name="Barry K."/>
            <person name="Grigoriev I.V."/>
            <person name="Martin F.M."/>
            <person name="Stajich J.E."/>
            <person name="Smith M.E."/>
            <person name="Bonito G."/>
            <person name="Spatafora J.W."/>
        </authorList>
    </citation>
    <scope>NUCLEOTIDE SEQUENCE [LARGE SCALE GENOMIC DNA]</scope>
    <source>
        <strain evidence="2 3">AD002</strain>
    </source>
</reference>
<feature type="compositionally biased region" description="Low complexity" evidence="1">
    <location>
        <begin position="265"/>
        <end position="278"/>
    </location>
</feature>
<accession>A0A433QLU2</accession>
<sequence>MPFLILDMAEDQPMEDVQKHYGGGQEAGNQAPPTPLHPPGPTASRKSPKPSSSRRGPYDRQPSSRRHSMSLDYPVQTLSRKDKRKTRKNQKLNTKAVNEDEDMKEAGEIVYCKEKDDTVEGPGELIDKSNRSEEREKANSSSISFPPGTSLNNPFGFREDKKNQVGEDKGFGHNKNTNDNEPFSSPSPENAPPSILKAELKQNDNGTPSKSGLLPMDESTKQRSRMPGGGGGIMSEGHNTKLSLRQDAEHGARNSQPIEDNKMKSSGSGSSQSCGGVSYADMLRVSGQPQYISSDHRTTPTKTHASPPTYTPPPTYAPPPTNTHTPPPTKTHANPQPPPKTQSNTPASTFSRSSSNTQYNTPTFTSSPAITLSQSSPYTQSNMPTFSSSKSLDPMTLPPLIRCRTPSLLYDMPSYPEMGIYTRNQSEVPRWGGGGRSRGGGRERDENGRGRGRGRGGRNQEHGDNHSQNQGHGGNSNWWNQTHGENSSGWKQEHVRRNNERDQELGGTVPRKQSNESWCILW</sequence>
<feature type="compositionally biased region" description="Basic and acidic residues" evidence="1">
    <location>
        <begin position="104"/>
        <end position="118"/>
    </location>
</feature>
<comment type="caution">
    <text evidence="2">The sequence shown here is derived from an EMBL/GenBank/DDBJ whole genome shotgun (WGS) entry which is preliminary data.</text>
</comment>
<evidence type="ECO:0000313" key="2">
    <source>
        <dbReference type="EMBL" id="RUS30740.1"/>
    </source>
</evidence>
<feature type="compositionally biased region" description="Basic and acidic residues" evidence="1">
    <location>
        <begin position="125"/>
        <end position="138"/>
    </location>
</feature>
<gene>
    <name evidence="2" type="ORF">BC938DRAFT_479021</name>
</gene>
<feature type="region of interest" description="Disordered" evidence="1">
    <location>
        <begin position="421"/>
        <end position="522"/>
    </location>
</feature>
<feature type="compositionally biased region" description="Polar residues" evidence="1">
    <location>
        <begin position="511"/>
        <end position="522"/>
    </location>
</feature>
<feature type="compositionally biased region" description="Pro residues" evidence="1">
    <location>
        <begin position="32"/>
        <end position="41"/>
    </location>
</feature>